<feature type="region of interest" description="Disordered" evidence="1">
    <location>
        <begin position="567"/>
        <end position="605"/>
    </location>
</feature>
<sequence>MPVMKNGTGGQNVQGKDEHEDVDVEYVREDGCTRSLGVRTLPRCTGRTLRWPAYQHSNFNPSRRVLSSEAEQVMAHAPWATMGATPRQGEFRTVLRMFGCKWVRVEVEVGARLPLDVLCKLLEDNTPNLSKSTPKQAEDAQDGLQDIEGRQTAWRRAKLGRQSVTRALPLSTRINVTLTGGQRPSPVTWGMRQGSVRSVHLIFAVSGRHRRCQFQGGKRGRLVMQGRVVVAKLAYIVVGQRSSSVTTALGIRLTFELAVQFELSASYSPPSVGVDEEVEEEVIEVVETSTSGPEGEDWVKATEKEGISRERWKRELEAIGVVRIVAPRNSYPNLEGRIVCDNVDVERTGGVKYGRRRREGSLAEINQRVLPREDVMMEEGRNGAAGPDTKKWGGKTPLSTGPEKNGYSRSPASNRVSNASALDGDAYQPKWDARRKSGWWLDPTRWKCRRLNGRLAERRKSAVTNRQLSHRGEMNLESEEGGNGNLLVVTLGASIRLSTDLPKDAQPPSEVGRIQPTEGFLRWGAQVWPKPKTGVLPPFERDHAQAPRQQFRRIDILAPYTLPDPSLPWSWTSTPDPTVQPPAVRQLHQSSTSSGTSTSPHLSADLEPIGSLSGNFVLLPTCNMASIRIVQRNLHAGLPTVSASTLGLVYVGAPQPVEGRPTPILRSMLPLALAEGSTRRALTKSSAFRRSVLQNSPEALGLPEQDVRHQVHRVWVYRSPKHSEVKGEQKEPIKRGSPPRYARGSIAVGLSMQALFGRRSSVTIWVCVESDIPQP</sequence>
<dbReference type="Proteomes" id="UP000298030">
    <property type="component" value="Unassembled WGS sequence"/>
</dbReference>
<dbReference type="EMBL" id="QPFP01000027">
    <property type="protein sequence ID" value="TEB29510.1"/>
    <property type="molecule type" value="Genomic_DNA"/>
</dbReference>
<protein>
    <submittedName>
        <fullName evidence="2">Uncharacterized protein</fullName>
    </submittedName>
</protein>
<dbReference type="AlphaFoldDB" id="A0A4Y7T5W0"/>
<evidence type="ECO:0000313" key="3">
    <source>
        <dbReference type="Proteomes" id="UP000298030"/>
    </source>
</evidence>
<evidence type="ECO:0000313" key="2">
    <source>
        <dbReference type="EMBL" id="TEB29510.1"/>
    </source>
</evidence>
<gene>
    <name evidence="2" type="ORF">FA13DRAFT_1711107</name>
</gene>
<accession>A0A4Y7T5W0</accession>
<comment type="caution">
    <text evidence="2">The sequence shown here is derived from an EMBL/GenBank/DDBJ whole genome shotgun (WGS) entry which is preliminary data.</text>
</comment>
<organism evidence="2 3">
    <name type="scientific">Coprinellus micaceus</name>
    <name type="common">Glistening ink-cap mushroom</name>
    <name type="synonym">Coprinus micaceus</name>
    <dbReference type="NCBI Taxonomy" id="71717"/>
    <lineage>
        <taxon>Eukaryota</taxon>
        <taxon>Fungi</taxon>
        <taxon>Dikarya</taxon>
        <taxon>Basidiomycota</taxon>
        <taxon>Agaricomycotina</taxon>
        <taxon>Agaricomycetes</taxon>
        <taxon>Agaricomycetidae</taxon>
        <taxon>Agaricales</taxon>
        <taxon>Agaricineae</taxon>
        <taxon>Psathyrellaceae</taxon>
        <taxon>Coprinellus</taxon>
    </lineage>
</organism>
<feature type="region of interest" description="Disordered" evidence="1">
    <location>
        <begin position="377"/>
        <end position="420"/>
    </location>
</feature>
<proteinExistence type="predicted"/>
<feature type="compositionally biased region" description="Polar residues" evidence="1">
    <location>
        <begin position="407"/>
        <end position="420"/>
    </location>
</feature>
<feature type="region of interest" description="Disordered" evidence="1">
    <location>
        <begin position="1"/>
        <end position="20"/>
    </location>
</feature>
<name>A0A4Y7T5W0_COPMI</name>
<feature type="compositionally biased region" description="Low complexity" evidence="1">
    <location>
        <begin position="590"/>
        <end position="599"/>
    </location>
</feature>
<evidence type="ECO:0000256" key="1">
    <source>
        <dbReference type="SAM" id="MobiDB-lite"/>
    </source>
</evidence>
<keyword evidence="3" id="KW-1185">Reference proteome</keyword>
<reference evidence="2 3" key="1">
    <citation type="journal article" date="2019" name="Nat. Ecol. Evol.">
        <title>Megaphylogeny resolves global patterns of mushroom evolution.</title>
        <authorList>
            <person name="Varga T."/>
            <person name="Krizsan K."/>
            <person name="Foldi C."/>
            <person name="Dima B."/>
            <person name="Sanchez-Garcia M."/>
            <person name="Sanchez-Ramirez S."/>
            <person name="Szollosi G.J."/>
            <person name="Szarkandi J.G."/>
            <person name="Papp V."/>
            <person name="Albert L."/>
            <person name="Andreopoulos W."/>
            <person name="Angelini C."/>
            <person name="Antonin V."/>
            <person name="Barry K.W."/>
            <person name="Bougher N.L."/>
            <person name="Buchanan P."/>
            <person name="Buyck B."/>
            <person name="Bense V."/>
            <person name="Catcheside P."/>
            <person name="Chovatia M."/>
            <person name="Cooper J."/>
            <person name="Damon W."/>
            <person name="Desjardin D."/>
            <person name="Finy P."/>
            <person name="Geml J."/>
            <person name="Haridas S."/>
            <person name="Hughes K."/>
            <person name="Justo A."/>
            <person name="Karasinski D."/>
            <person name="Kautmanova I."/>
            <person name="Kiss B."/>
            <person name="Kocsube S."/>
            <person name="Kotiranta H."/>
            <person name="LaButti K.M."/>
            <person name="Lechner B.E."/>
            <person name="Liimatainen K."/>
            <person name="Lipzen A."/>
            <person name="Lukacs Z."/>
            <person name="Mihaltcheva S."/>
            <person name="Morgado L.N."/>
            <person name="Niskanen T."/>
            <person name="Noordeloos M.E."/>
            <person name="Ohm R.A."/>
            <person name="Ortiz-Santana B."/>
            <person name="Ovrebo C."/>
            <person name="Racz N."/>
            <person name="Riley R."/>
            <person name="Savchenko A."/>
            <person name="Shiryaev A."/>
            <person name="Soop K."/>
            <person name="Spirin V."/>
            <person name="Szebenyi C."/>
            <person name="Tomsovsky M."/>
            <person name="Tulloss R.E."/>
            <person name="Uehling J."/>
            <person name="Grigoriev I.V."/>
            <person name="Vagvolgyi C."/>
            <person name="Papp T."/>
            <person name="Martin F.M."/>
            <person name="Miettinen O."/>
            <person name="Hibbett D.S."/>
            <person name="Nagy L.G."/>
        </authorList>
    </citation>
    <scope>NUCLEOTIDE SEQUENCE [LARGE SCALE GENOMIC DNA]</scope>
    <source>
        <strain evidence="2 3">FP101781</strain>
    </source>
</reference>